<comment type="caution">
    <text evidence="2">The sequence shown here is derived from an EMBL/GenBank/DDBJ whole genome shotgun (WGS) entry which is preliminary data.</text>
</comment>
<sequence>MVDQITKSLFYRLDYYFWPYIATNKLSMTIFIGRKWWAVYRSICTIICLILFGFSIILSSSFKFLLQFGSWSMILTLLFFFLLLINYHYKKLWKLTHILYEMTWCFNWTSVIIHWGIIFWMQPEGSNLYITVGLHGGLLILLILESLNNQIWFYARHLYIICILSLLYFIMIMTYSLAVEKIYDSFSFKDAKTYLILLTSLIIIILSFISGSILDKFKSRHAAIEVIPENGYTYDELQDTTKSFK</sequence>
<dbReference type="AlphaFoldDB" id="A0AAU9K743"/>
<protein>
    <submittedName>
        <fullName evidence="2">Uncharacterized protein</fullName>
    </submittedName>
</protein>
<gene>
    <name evidence="2" type="ORF">BSTOLATCC_MIC60913</name>
</gene>
<feature type="transmembrane region" description="Helical" evidence="1">
    <location>
        <begin position="193"/>
        <end position="214"/>
    </location>
</feature>
<proteinExistence type="predicted"/>
<keyword evidence="1" id="KW-0472">Membrane</keyword>
<feature type="transmembrane region" description="Helical" evidence="1">
    <location>
        <begin position="98"/>
        <end position="121"/>
    </location>
</feature>
<feature type="transmembrane region" description="Helical" evidence="1">
    <location>
        <begin position="158"/>
        <end position="178"/>
    </location>
</feature>
<feature type="transmembrane region" description="Helical" evidence="1">
    <location>
        <begin position="127"/>
        <end position="146"/>
    </location>
</feature>
<keyword evidence="1" id="KW-1133">Transmembrane helix</keyword>
<keyword evidence="3" id="KW-1185">Reference proteome</keyword>
<feature type="transmembrane region" description="Helical" evidence="1">
    <location>
        <begin position="64"/>
        <end position="86"/>
    </location>
</feature>
<name>A0AAU9K743_9CILI</name>
<feature type="transmembrane region" description="Helical" evidence="1">
    <location>
        <begin position="38"/>
        <end position="58"/>
    </location>
</feature>
<dbReference type="EMBL" id="CAJZBQ010000058">
    <property type="protein sequence ID" value="CAG9334294.1"/>
    <property type="molecule type" value="Genomic_DNA"/>
</dbReference>
<accession>A0AAU9K743</accession>
<reference evidence="2" key="1">
    <citation type="submission" date="2021-09" db="EMBL/GenBank/DDBJ databases">
        <authorList>
            <consortium name="AG Swart"/>
            <person name="Singh M."/>
            <person name="Singh A."/>
            <person name="Seah K."/>
            <person name="Emmerich C."/>
        </authorList>
    </citation>
    <scope>NUCLEOTIDE SEQUENCE</scope>
    <source>
        <strain evidence="2">ATCC30299</strain>
    </source>
</reference>
<evidence type="ECO:0000256" key="1">
    <source>
        <dbReference type="SAM" id="Phobius"/>
    </source>
</evidence>
<keyword evidence="1" id="KW-0812">Transmembrane</keyword>
<evidence type="ECO:0000313" key="2">
    <source>
        <dbReference type="EMBL" id="CAG9334294.1"/>
    </source>
</evidence>
<organism evidence="2 3">
    <name type="scientific">Blepharisma stoltei</name>
    <dbReference type="NCBI Taxonomy" id="1481888"/>
    <lineage>
        <taxon>Eukaryota</taxon>
        <taxon>Sar</taxon>
        <taxon>Alveolata</taxon>
        <taxon>Ciliophora</taxon>
        <taxon>Postciliodesmatophora</taxon>
        <taxon>Heterotrichea</taxon>
        <taxon>Heterotrichida</taxon>
        <taxon>Blepharismidae</taxon>
        <taxon>Blepharisma</taxon>
    </lineage>
</organism>
<evidence type="ECO:0000313" key="3">
    <source>
        <dbReference type="Proteomes" id="UP001162131"/>
    </source>
</evidence>
<dbReference type="Proteomes" id="UP001162131">
    <property type="component" value="Unassembled WGS sequence"/>
</dbReference>